<reference evidence="13" key="2">
    <citation type="submission" date="2021-04" db="EMBL/GenBank/DDBJ databases">
        <authorList>
            <person name="Gilroy R."/>
        </authorList>
    </citation>
    <scope>NUCLEOTIDE SEQUENCE</scope>
    <source>
        <strain evidence="13">ChiGjej1B1-98</strain>
    </source>
</reference>
<gene>
    <name evidence="13" type="ORF">H9830_07790</name>
</gene>
<dbReference type="Pfam" id="PF00589">
    <property type="entry name" value="Phage_integrase"/>
    <property type="match status" value="1"/>
</dbReference>
<evidence type="ECO:0000256" key="6">
    <source>
        <dbReference type="ARBA" id="ARBA00023125"/>
    </source>
</evidence>
<evidence type="ECO:0000256" key="7">
    <source>
        <dbReference type="ARBA" id="ARBA00023172"/>
    </source>
</evidence>
<keyword evidence="4" id="KW-0159">Chromosome partition</keyword>
<dbReference type="InterPro" id="IPR011010">
    <property type="entry name" value="DNA_brk_join_enz"/>
</dbReference>
<evidence type="ECO:0000259" key="12">
    <source>
        <dbReference type="PROSITE" id="PS51900"/>
    </source>
</evidence>
<keyword evidence="2" id="KW-0963">Cytoplasm</keyword>
<dbReference type="InterPro" id="IPR002104">
    <property type="entry name" value="Integrase_catalytic"/>
</dbReference>
<evidence type="ECO:0000256" key="8">
    <source>
        <dbReference type="ARBA" id="ARBA00023306"/>
    </source>
</evidence>
<evidence type="ECO:0000313" key="13">
    <source>
        <dbReference type="EMBL" id="HIY66161.1"/>
    </source>
</evidence>
<organism evidence="13 14">
    <name type="scientific">Candidatus Agrococcus pullicola</name>
    <dbReference type="NCBI Taxonomy" id="2838429"/>
    <lineage>
        <taxon>Bacteria</taxon>
        <taxon>Bacillati</taxon>
        <taxon>Actinomycetota</taxon>
        <taxon>Actinomycetes</taxon>
        <taxon>Micrococcales</taxon>
        <taxon>Microbacteriaceae</taxon>
        <taxon>Agrococcus</taxon>
    </lineage>
</organism>
<dbReference type="PROSITE" id="PS51898">
    <property type="entry name" value="TYR_RECOMBINASE"/>
    <property type="match status" value="1"/>
</dbReference>
<dbReference type="SUPFAM" id="SSF56349">
    <property type="entry name" value="DNA breaking-rejoining enzymes"/>
    <property type="match status" value="1"/>
</dbReference>
<keyword evidence="8" id="KW-0131">Cell cycle</keyword>
<evidence type="ECO:0000256" key="10">
    <source>
        <dbReference type="SAM" id="MobiDB-lite"/>
    </source>
</evidence>
<dbReference type="CDD" id="cd00397">
    <property type="entry name" value="DNA_BRE_C"/>
    <property type="match status" value="1"/>
</dbReference>
<dbReference type="InterPro" id="IPR050090">
    <property type="entry name" value="Tyrosine_recombinase_XerCD"/>
</dbReference>
<dbReference type="Pfam" id="PF02899">
    <property type="entry name" value="Phage_int_SAM_1"/>
    <property type="match status" value="1"/>
</dbReference>
<evidence type="ECO:0000256" key="1">
    <source>
        <dbReference type="ARBA" id="ARBA00004496"/>
    </source>
</evidence>
<keyword evidence="6 9" id="KW-0238">DNA-binding</keyword>
<evidence type="ECO:0000259" key="11">
    <source>
        <dbReference type="PROSITE" id="PS51898"/>
    </source>
</evidence>
<proteinExistence type="predicted"/>
<dbReference type="PANTHER" id="PTHR30349">
    <property type="entry name" value="PHAGE INTEGRASE-RELATED"/>
    <property type="match status" value="1"/>
</dbReference>
<comment type="subcellular location">
    <subcellularLocation>
        <location evidence="1">Cytoplasm</location>
    </subcellularLocation>
</comment>
<evidence type="ECO:0000256" key="4">
    <source>
        <dbReference type="ARBA" id="ARBA00022829"/>
    </source>
</evidence>
<evidence type="ECO:0000313" key="14">
    <source>
        <dbReference type="Proteomes" id="UP000824005"/>
    </source>
</evidence>
<dbReference type="PROSITE" id="PS51900">
    <property type="entry name" value="CB"/>
    <property type="match status" value="1"/>
</dbReference>
<dbReference type="GO" id="GO:0051301">
    <property type="term" value="P:cell division"/>
    <property type="evidence" value="ECO:0007669"/>
    <property type="project" value="UniProtKB-KW"/>
</dbReference>
<dbReference type="GO" id="GO:0006310">
    <property type="term" value="P:DNA recombination"/>
    <property type="evidence" value="ECO:0007669"/>
    <property type="project" value="UniProtKB-KW"/>
</dbReference>
<dbReference type="PANTHER" id="PTHR30349:SF77">
    <property type="entry name" value="TYROSINE RECOMBINASE XERC"/>
    <property type="match status" value="1"/>
</dbReference>
<evidence type="ECO:0000256" key="9">
    <source>
        <dbReference type="PROSITE-ProRule" id="PRU01248"/>
    </source>
</evidence>
<dbReference type="Proteomes" id="UP000824005">
    <property type="component" value="Unassembled WGS sequence"/>
</dbReference>
<accession>A0A9D1YYA1</accession>
<feature type="region of interest" description="Disordered" evidence="10">
    <location>
        <begin position="277"/>
        <end position="300"/>
    </location>
</feature>
<evidence type="ECO:0000256" key="3">
    <source>
        <dbReference type="ARBA" id="ARBA00022618"/>
    </source>
</evidence>
<reference evidence="13" key="1">
    <citation type="journal article" date="2021" name="PeerJ">
        <title>Extensive microbial diversity within the chicken gut microbiome revealed by metagenomics and culture.</title>
        <authorList>
            <person name="Gilroy R."/>
            <person name="Ravi A."/>
            <person name="Getino M."/>
            <person name="Pursley I."/>
            <person name="Horton D.L."/>
            <person name="Alikhan N.F."/>
            <person name="Baker D."/>
            <person name="Gharbi K."/>
            <person name="Hall N."/>
            <person name="Watson M."/>
            <person name="Adriaenssens E.M."/>
            <person name="Foster-Nyarko E."/>
            <person name="Jarju S."/>
            <person name="Secka A."/>
            <person name="Antonio M."/>
            <person name="Oren A."/>
            <person name="Chaudhuri R.R."/>
            <person name="La Ragione R."/>
            <person name="Hildebrand F."/>
            <person name="Pallen M.J."/>
        </authorList>
    </citation>
    <scope>NUCLEOTIDE SEQUENCE</scope>
    <source>
        <strain evidence="13">ChiGjej1B1-98</strain>
    </source>
</reference>
<evidence type="ECO:0000256" key="5">
    <source>
        <dbReference type="ARBA" id="ARBA00022908"/>
    </source>
</evidence>
<dbReference type="GO" id="GO:0003677">
    <property type="term" value="F:DNA binding"/>
    <property type="evidence" value="ECO:0007669"/>
    <property type="project" value="UniProtKB-UniRule"/>
</dbReference>
<evidence type="ECO:0000256" key="2">
    <source>
        <dbReference type="ARBA" id="ARBA00022490"/>
    </source>
</evidence>
<dbReference type="GO" id="GO:0015074">
    <property type="term" value="P:DNA integration"/>
    <property type="evidence" value="ECO:0007669"/>
    <property type="project" value="UniProtKB-KW"/>
</dbReference>
<sequence>MQAHEAVRSYLNDLRDAGRRATTLRGYASDLSVLVECAAKHGGALNEQAVSDYLAWPKGRSTATRARRSSSLRGLLRHCDRMILMPTHGEVEPPNDREAERPPHRVLRSEIDAVFSMIPLHEDRDHLLFGLLAHLGLRPSEALALRVEDFEESSASLSVDGWGGKRRRVLVDDRQIYLRLTNYLLLTAPPSGPLFTASGRETPLRYQSVQHRWAQYCSQAGVDVKLSDLRRAHVADLVSGGVPEAIIRERIGQAAGALEGTHVSFSNAESDAEIRAWQERRDARRTAPDGTLDASERRVG</sequence>
<dbReference type="InterPro" id="IPR013762">
    <property type="entry name" value="Integrase-like_cat_sf"/>
</dbReference>
<protein>
    <submittedName>
        <fullName evidence="13">Tyrosine-type recombinase/integrase</fullName>
    </submittedName>
</protein>
<feature type="domain" description="Core-binding (CB)" evidence="12">
    <location>
        <begin position="1"/>
        <end position="80"/>
    </location>
</feature>
<dbReference type="AlphaFoldDB" id="A0A9D1YYA1"/>
<keyword evidence="7" id="KW-0233">DNA recombination</keyword>
<comment type="caution">
    <text evidence="13">The sequence shown here is derived from an EMBL/GenBank/DDBJ whole genome shotgun (WGS) entry which is preliminary data.</text>
</comment>
<name>A0A9D1YYA1_9MICO</name>
<feature type="compositionally biased region" description="Basic and acidic residues" evidence="10">
    <location>
        <begin position="277"/>
        <end position="287"/>
    </location>
</feature>
<keyword evidence="5" id="KW-0229">DNA integration</keyword>
<dbReference type="EMBL" id="DXDC01000228">
    <property type="protein sequence ID" value="HIY66161.1"/>
    <property type="molecule type" value="Genomic_DNA"/>
</dbReference>
<dbReference type="Gene3D" id="1.10.150.130">
    <property type="match status" value="1"/>
</dbReference>
<dbReference type="GO" id="GO:0007059">
    <property type="term" value="P:chromosome segregation"/>
    <property type="evidence" value="ECO:0007669"/>
    <property type="project" value="UniProtKB-KW"/>
</dbReference>
<dbReference type="InterPro" id="IPR004107">
    <property type="entry name" value="Integrase_SAM-like_N"/>
</dbReference>
<dbReference type="Gene3D" id="1.10.443.10">
    <property type="entry name" value="Intergrase catalytic core"/>
    <property type="match status" value="1"/>
</dbReference>
<feature type="domain" description="Tyr recombinase" evidence="11">
    <location>
        <begin position="101"/>
        <end position="279"/>
    </location>
</feature>
<dbReference type="GO" id="GO:0005737">
    <property type="term" value="C:cytoplasm"/>
    <property type="evidence" value="ECO:0007669"/>
    <property type="project" value="UniProtKB-SubCell"/>
</dbReference>
<keyword evidence="3" id="KW-0132">Cell division</keyword>
<dbReference type="InterPro" id="IPR010998">
    <property type="entry name" value="Integrase_recombinase_N"/>
</dbReference>
<dbReference type="InterPro" id="IPR044068">
    <property type="entry name" value="CB"/>
</dbReference>